<protein>
    <submittedName>
        <fullName evidence="2">Uncharacterized protein</fullName>
    </submittedName>
</protein>
<dbReference type="PROSITE" id="PS51257">
    <property type="entry name" value="PROKAR_LIPOPROTEIN"/>
    <property type="match status" value="1"/>
</dbReference>
<gene>
    <name evidence="2" type="ORF">Q9L42_005605</name>
</gene>
<dbReference type="EMBL" id="CP157743">
    <property type="protein sequence ID" value="XBS21599.1"/>
    <property type="molecule type" value="Genomic_DNA"/>
</dbReference>
<evidence type="ECO:0000256" key="1">
    <source>
        <dbReference type="SAM" id="SignalP"/>
    </source>
</evidence>
<keyword evidence="1" id="KW-0732">Signal</keyword>
<feature type="chain" id="PRO_5043930202" evidence="1">
    <location>
        <begin position="22"/>
        <end position="496"/>
    </location>
</feature>
<dbReference type="Proteomes" id="UP001225378">
    <property type="component" value="Chromosome"/>
</dbReference>
<evidence type="ECO:0000313" key="2">
    <source>
        <dbReference type="EMBL" id="XBS21599.1"/>
    </source>
</evidence>
<evidence type="ECO:0000313" key="3">
    <source>
        <dbReference type="Proteomes" id="UP001225378"/>
    </source>
</evidence>
<reference evidence="2 3" key="1">
    <citation type="journal article" date="2024" name="Microbiology">
        <title>Methylomarinum rosea sp. nov., a novel halophilic methanotrophic bacterium from the hypersaline Lake Elton.</title>
        <authorList>
            <person name="Suleimanov R.Z."/>
            <person name="Oshkin I.Y."/>
            <person name="Danilova O.V."/>
            <person name="Suzina N.E."/>
            <person name="Dedysh S.N."/>
        </authorList>
    </citation>
    <scope>NUCLEOTIDE SEQUENCE [LARGE SCALE GENOMIC DNA]</scope>
    <source>
        <strain evidence="2 3">Ch1-1</strain>
    </source>
</reference>
<dbReference type="AlphaFoldDB" id="A0AAU7NXE2"/>
<name>A0AAU7NXE2_9GAMM</name>
<feature type="signal peptide" evidence="1">
    <location>
        <begin position="1"/>
        <end position="21"/>
    </location>
</feature>
<organism evidence="2 3">
    <name type="scientific">Methylomarinum roseum</name>
    <dbReference type="NCBI Taxonomy" id="3067653"/>
    <lineage>
        <taxon>Bacteria</taxon>
        <taxon>Pseudomonadati</taxon>
        <taxon>Pseudomonadota</taxon>
        <taxon>Gammaproteobacteria</taxon>
        <taxon>Methylococcales</taxon>
        <taxon>Methylococcaceae</taxon>
        <taxon>Methylomarinum</taxon>
    </lineage>
</organism>
<keyword evidence="3" id="KW-1185">Reference proteome</keyword>
<dbReference type="RefSeq" id="WP_305909412.1">
    <property type="nucleotide sequence ID" value="NZ_CP157743.1"/>
</dbReference>
<dbReference type="KEGG" id="mech:Q9L42_005605"/>
<sequence>MTSIRATAPLLILLLTVGCTVKNNALTTPLDDRQTACWRFYRDADHIVFAHGVEDSGEMRVSAYPFLRSNRFLASFDATSMSTEAYAQWLELLRRTDQQARMLEFANLPAKAKLEITSRLPVNTTFRQRLRQCGRILLEATLTDSESKRQLARRTAVPDDYQSWQRIVGLYPLARWFAEIGIDDLHRKLKKPFHLPIEQIAASGRLTRYRPDSMTTLSQQQVGAMLAASYRNPLKIPLLAPDKLERLFAHFAPVWEIDTRNETDLVGAMTLDENGRPKVDGENPTVYVKHAYTRYHGENLLQLIYQIWMPAREKTDAFDLYGGELDSVIWRVTLNRQGLPIAYDSIHACGCYYLLFPGSGYRALSTEADTEPVLAPKTVMLDPYRQRPLLRLASRTHYLQQIAPYNASGYAEAYRLQAYDHLRSLPSAEGQRRSLFGPDGIVEKSRRSERFLLWPFGVASPGAMRQWGSHAIAFIGRRHFDDPYLLVKLIAPQTPE</sequence>
<accession>A0AAU7NXE2</accession>
<proteinExistence type="predicted"/>